<organism evidence="2 3">
    <name type="scientific">Candidatus Marsarchaeota G2 archaeon OSP_D</name>
    <dbReference type="NCBI Taxonomy" id="1978157"/>
    <lineage>
        <taxon>Archaea</taxon>
        <taxon>Candidatus Marsarchaeota</taxon>
        <taxon>Candidatus Marsarchaeota group 2</taxon>
    </lineage>
</organism>
<dbReference type="Proteomes" id="UP000240322">
    <property type="component" value="Unassembled WGS sequence"/>
</dbReference>
<dbReference type="Pfam" id="PF12802">
    <property type="entry name" value="MarR_2"/>
    <property type="match status" value="1"/>
</dbReference>
<proteinExistence type="predicted"/>
<dbReference type="GO" id="GO:0006950">
    <property type="term" value="P:response to stress"/>
    <property type="evidence" value="ECO:0007669"/>
    <property type="project" value="TreeGrafter"/>
</dbReference>
<gene>
    <name evidence="2" type="ORF">B9Q03_00800</name>
</gene>
<feature type="domain" description="HTH marR-type" evidence="1">
    <location>
        <begin position="12"/>
        <end position="144"/>
    </location>
</feature>
<evidence type="ECO:0000259" key="1">
    <source>
        <dbReference type="PROSITE" id="PS50995"/>
    </source>
</evidence>
<dbReference type="SUPFAM" id="SSF46785">
    <property type="entry name" value="Winged helix' DNA-binding domain"/>
    <property type="match status" value="1"/>
</dbReference>
<dbReference type="PROSITE" id="PS50995">
    <property type="entry name" value="HTH_MARR_2"/>
    <property type="match status" value="1"/>
</dbReference>
<dbReference type="PANTHER" id="PTHR33164:SF43">
    <property type="entry name" value="HTH-TYPE TRANSCRIPTIONAL REPRESSOR YETL"/>
    <property type="match status" value="1"/>
</dbReference>
<name>A0A2R6B1J7_9ARCH</name>
<evidence type="ECO:0000313" key="3">
    <source>
        <dbReference type="Proteomes" id="UP000240322"/>
    </source>
</evidence>
<dbReference type="GO" id="GO:0003700">
    <property type="term" value="F:DNA-binding transcription factor activity"/>
    <property type="evidence" value="ECO:0007669"/>
    <property type="project" value="InterPro"/>
</dbReference>
<comment type="caution">
    <text evidence="2">The sequence shown here is derived from an EMBL/GenBank/DDBJ whole genome shotgun (WGS) entry which is preliminary data.</text>
</comment>
<dbReference type="InterPro" id="IPR036388">
    <property type="entry name" value="WH-like_DNA-bd_sf"/>
</dbReference>
<dbReference type="SMART" id="SM00347">
    <property type="entry name" value="HTH_MARR"/>
    <property type="match status" value="1"/>
</dbReference>
<dbReference type="EMBL" id="NEXE01000003">
    <property type="protein sequence ID" value="PSN92473.1"/>
    <property type="molecule type" value="Genomic_DNA"/>
</dbReference>
<dbReference type="InterPro" id="IPR039422">
    <property type="entry name" value="MarR/SlyA-like"/>
</dbReference>
<reference evidence="2 3" key="1">
    <citation type="submission" date="2017-04" db="EMBL/GenBank/DDBJ databases">
        <title>Novel microbial lineages endemic to geothermal iron-oxide mats fill important gaps in the evolutionary history of Archaea.</title>
        <authorList>
            <person name="Jay Z.J."/>
            <person name="Beam J.P."/>
            <person name="Dlakic M."/>
            <person name="Rusch D.B."/>
            <person name="Kozubal M.A."/>
            <person name="Inskeep W.P."/>
        </authorList>
    </citation>
    <scope>NUCLEOTIDE SEQUENCE [LARGE SCALE GENOMIC DNA]</scope>
    <source>
        <strain evidence="2">OSP_D</strain>
    </source>
</reference>
<accession>A0A2R6B1J7</accession>
<dbReference type="PANTHER" id="PTHR33164">
    <property type="entry name" value="TRANSCRIPTIONAL REGULATOR, MARR FAMILY"/>
    <property type="match status" value="1"/>
</dbReference>
<protein>
    <recommendedName>
        <fullName evidence="1">HTH marR-type domain-containing protein</fullName>
    </recommendedName>
</protein>
<dbReference type="PRINTS" id="PR00598">
    <property type="entry name" value="HTHMARR"/>
</dbReference>
<dbReference type="InterPro" id="IPR000835">
    <property type="entry name" value="HTH_MarR-typ"/>
</dbReference>
<evidence type="ECO:0000313" key="2">
    <source>
        <dbReference type="EMBL" id="PSN92473.1"/>
    </source>
</evidence>
<dbReference type="InterPro" id="IPR036390">
    <property type="entry name" value="WH_DNA-bd_sf"/>
</dbReference>
<dbReference type="AlphaFoldDB" id="A0A2R6B1J7"/>
<dbReference type="Gene3D" id="1.10.10.10">
    <property type="entry name" value="Winged helix-like DNA-binding domain superfamily/Winged helix DNA-binding domain"/>
    <property type="match status" value="1"/>
</dbReference>
<sequence length="154" mass="17937">MREMNDSTRVDELELWRSFAQTLRAVQKLLDGRLRPMGIGYQEFKVIGELVVSGRTSMAKLAERIMFTQAGVTYLIDRLEEQGYVVRVRSSEDRRIIFIEATDRGKKVFEEGLKVIRETTRELFQNLTHEELASMYNSLMKIQENTERAAATRQ</sequence>